<dbReference type="InterPro" id="IPR023780">
    <property type="entry name" value="Chromo_domain"/>
</dbReference>
<gene>
    <name evidence="2" type="ORF">niasHT_018088</name>
</gene>
<evidence type="ECO:0000313" key="3">
    <source>
        <dbReference type="Proteomes" id="UP001620626"/>
    </source>
</evidence>
<dbReference type="SUPFAM" id="SSF54160">
    <property type="entry name" value="Chromo domain-like"/>
    <property type="match status" value="1"/>
</dbReference>
<dbReference type="InterPro" id="IPR016197">
    <property type="entry name" value="Chromo-like_dom_sf"/>
</dbReference>
<protein>
    <recommendedName>
        <fullName evidence="1">Chromo domain-containing protein</fullName>
    </recommendedName>
</protein>
<comment type="caution">
    <text evidence="2">The sequence shown here is derived from an EMBL/GenBank/DDBJ whole genome shotgun (WGS) entry which is preliminary data.</text>
</comment>
<evidence type="ECO:0000313" key="2">
    <source>
        <dbReference type="EMBL" id="KAL3107765.1"/>
    </source>
</evidence>
<dbReference type="EMBL" id="JBICBT010000606">
    <property type="protein sequence ID" value="KAL3107765.1"/>
    <property type="molecule type" value="Genomic_DNA"/>
</dbReference>
<proteinExistence type="predicted"/>
<dbReference type="Proteomes" id="UP001620626">
    <property type="component" value="Unassembled WGS sequence"/>
</dbReference>
<dbReference type="CDD" id="cd00024">
    <property type="entry name" value="CD_CSD"/>
    <property type="match status" value="1"/>
</dbReference>
<dbReference type="Gene3D" id="2.40.50.40">
    <property type="match status" value="1"/>
</dbReference>
<feature type="domain" description="Chromo" evidence="1">
    <location>
        <begin position="60"/>
        <end position="110"/>
    </location>
</feature>
<accession>A0ABD2KXS0</accession>
<sequence>MVDCRLVWRQHCAASCNASTICQFGIWRPAALAFLGRIYVDAPAGSFGKRVTKNSKEDKYEIKDILAMTSYICQGKLRRIFYVHWLGYSHKDCSWLKPEMMDCQELMNDFTIDCIIPLARAPTGQVHTHDPYRLRQGIDGG</sequence>
<dbReference type="InterPro" id="IPR000953">
    <property type="entry name" value="Chromo/chromo_shadow_dom"/>
</dbReference>
<name>A0ABD2KXS0_9BILA</name>
<reference evidence="2 3" key="1">
    <citation type="submission" date="2024-10" db="EMBL/GenBank/DDBJ databases">
        <authorList>
            <person name="Kim D."/>
        </authorList>
    </citation>
    <scope>NUCLEOTIDE SEQUENCE [LARGE SCALE GENOMIC DNA]</scope>
    <source>
        <strain evidence="2">BH-2024</strain>
    </source>
</reference>
<keyword evidence="3" id="KW-1185">Reference proteome</keyword>
<evidence type="ECO:0000259" key="1">
    <source>
        <dbReference type="PROSITE" id="PS50013"/>
    </source>
</evidence>
<dbReference type="AlphaFoldDB" id="A0ABD2KXS0"/>
<dbReference type="PROSITE" id="PS50013">
    <property type="entry name" value="CHROMO_2"/>
    <property type="match status" value="1"/>
</dbReference>
<dbReference type="Pfam" id="PF00385">
    <property type="entry name" value="Chromo"/>
    <property type="match status" value="1"/>
</dbReference>
<organism evidence="2 3">
    <name type="scientific">Heterodera trifolii</name>
    <dbReference type="NCBI Taxonomy" id="157864"/>
    <lineage>
        <taxon>Eukaryota</taxon>
        <taxon>Metazoa</taxon>
        <taxon>Ecdysozoa</taxon>
        <taxon>Nematoda</taxon>
        <taxon>Chromadorea</taxon>
        <taxon>Rhabditida</taxon>
        <taxon>Tylenchina</taxon>
        <taxon>Tylenchomorpha</taxon>
        <taxon>Tylenchoidea</taxon>
        <taxon>Heteroderidae</taxon>
        <taxon>Heteroderinae</taxon>
        <taxon>Heterodera</taxon>
    </lineage>
</organism>